<comment type="subcellular location">
    <subcellularLocation>
        <location evidence="2">Mitochondrion</location>
    </subcellularLocation>
</comment>
<evidence type="ECO:0000256" key="5">
    <source>
        <dbReference type="ARBA" id="ARBA00022670"/>
    </source>
</evidence>
<keyword evidence="7" id="KW-0378">Hydrolase</keyword>
<keyword evidence="9" id="KW-0809">Transit peptide</keyword>
<dbReference type="InterPro" id="IPR011765">
    <property type="entry name" value="Pept_M16_N"/>
</dbReference>
<gene>
    <name evidence="13" type="ORF">MCOM1403_LOCUS10753</name>
    <name evidence="14" type="ORF">MCOM1403_LOCUS10755</name>
</gene>
<keyword evidence="10" id="KW-0482">Metalloprotease</keyword>
<evidence type="ECO:0000256" key="10">
    <source>
        <dbReference type="ARBA" id="ARBA00023049"/>
    </source>
</evidence>
<dbReference type="Pfam" id="PF08367">
    <property type="entry name" value="M16C_assoc"/>
    <property type="match status" value="1"/>
</dbReference>
<evidence type="ECO:0000256" key="2">
    <source>
        <dbReference type="ARBA" id="ARBA00004173"/>
    </source>
</evidence>
<sequence length="1007" mass="108876">MAPAVAAIAALKPGAKLADGAFEVLAVNEVPEYNVACVELVHLKTGARWMHCGADDSNNVFNVAFRTTPTDDTGVAHILEHTALCGSDRYPIRDPFFNMLRRSLSTFMNAMTAADFTCYPFSTMNETDYYNLLGVYLDAAFFPKLSREDFLQEGHRLEFKDMEDKNTQLELKGVVFNEMKGAMGSQAARFNRALGATLFPTSTYHHNSGGDPVSIPTLTHEDLTRFHATHYHPSNARVFTYGDLPLERTLAKSQELALGKFDRIDVSALDVADERRLTAPVKVEVPVPADPVVPDPNKQSVVSVAYLMVNQIKEKEAELENFALTVASDLLLNGPQAYFHETLLESGLGSGFAPGTGYSSSRRETSFAVGLKGVAEADVPEVEAKIQGTLERIAKEGFPKERVDAVMHQVELGAAKVSTNFGLGVAFGAMGTWVHGGDGMKPLKIPALAAKLQAAIDADSEYWQKLIQRRFLDNSHRVTLVGVADKDYDAKLEEAEKKKVAEIETSLTEERKDAIVKEAVALRASQDGDQNADILPTLKVSEAVPREIKHWNSSITKTSGGFDLQIDAQPTNGITFANLLLDVSDLPDRLVPYLDLFAYFVTELGTKTMDYKALAQEEKLKTGGIGAGVDVQQSLDASAPPRVYVSLSGSALDRNVPAMFQLMADVATGAKWVGEDARLGLLLSRRAASAGAGVSQNGLSYAKGLANASIDPVAALDYRTAGLPHVALLQRLAREKEAGVEEVSAALAEIAAFALARNRVMRCRISAKPEACDPAVKQMEAFIDALPLRGAHAVDDELTLAQSLASFAGSPSKNFVATPTQTNYCAASYLTVPYSHPDSAPLFLLGQAMSTSFLHREIREKGGAYGGGASAAPVEGVFVLSSYRDPNTLATVETFEKAAAWAAKEGNLTQEILEEAWLKAFKAIDAPLAPQSRGASLFTNLMDDESRQLFRDRLLDCTPERMRECAEKYLVGKTPALAIVGNPASVPDVKKAGWTCVDAEGNPLKEE</sequence>
<dbReference type="FunFam" id="3.30.830.10:FF:000009">
    <property type="entry name" value="Presequence protease, mitochondrial"/>
    <property type="match status" value="1"/>
</dbReference>
<proteinExistence type="inferred from homology"/>
<dbReference type="AlphaFoldDB" id="A0A6U0R332"/>
<accession>A0A6U0R332</accession>
<evidence type="ECO:0000256" key="3">
    <source>
        <dbReference type="ARBA" id="ARBA00007575"/>
    </source>
</evidence>
<dbReference type="GO" id="GO:0046872">
    <property type="term" value="F:metal ion binding"/>
    <property type="evidence" value="ECO:0007669"/>
    <property type="project" value="UniProtKB-KW"/>
</dbReference>
<dbReference type="InterPro" id="IPR007863">
    <property type="entry name" value="Peptidase_M16_C"/>
</dbReference>
<dbReference type="Pfam" id="PF00675">
    <property type="entry name" value="Peptidase_M16"/>
    <property type="match status" value="1"/>
</dbReference>
<dbReference type="SUPFAM" id="SSF63411">
    <property type="entry name" value="LuxS/MPP-like metallohydrolase"/>
    <property type="match status" value="4"/>
</dbReference>
<comment type="similarity">
    <text evidence="3">Belongs to the peptidase M16 family. PreP subfamily.</text>
</comment>
<dbReference type="FunFam" id="3.30.830.10:FF:000013">
    <property type="entry name" value="Mitochondrial presequence protease"/>
    <property type="match status" value="1"/>
</dbReference>
<dbReference type="GO" id="GO:0016485">
    <property type="term" value="P:protein processing"/>
    <property type="evidence" value="ECO:0007669"/>
    <property type="project" value="TreeGrafter"/>
</dbReference>
<evidence type="ECO:0000313" key="14">
    <source>
        <dbReference type="EMBL" id="CAD8524396.1"/>
    </source>
</evidence>
<protein>
    <recommendedName>
        <fullName evidence="4">Presequence protease, mitochondrial</fullName>
    </recommendedName>
</protein>
<evidence type="ECO:0000256" key="1">
    <source>
        <dbReference type="ARBA" id="ARBA00001947"/>
    </source>
</evidence>
<evidence type="ECO:0000259" key="12">
    <source>
        <dbReference type="SMART" id="SM01264"/>
    </source>
</evidence>
<evidence type="ECO:0000256" key="6">
    <source>
        <dbReference type="ARBA" id="ARBA00022723"/>
    </source>
</evidence>
<comment type="cofactor">
    <cofactor evidence="1">
        <name>Zn(2+)</name>
        <dbReference type="ChEBI" id="CHEBI:29105"/>
    </cofactor>
</comment>
<dbReference type="InterPro" id="IPR013578">
    <property type="entry name" value="Peptidase_M16C_assoc"/>
</dbReference>
<dbReference type="Pfam" id="PF22516">
    <property type="entry name" value="PreP_C"/>
    <property type="match status" value="1"/>
</dbReference>
<dbReference type="FunFam" id="3.30.830.10:FF:000011">
    <property type="entry name" value="Presequence protease, mitochondrial"/>
    <property type="match status" value="1"/>
</dbReference>
<evidence type="ECO:0000256" key="9">
    <source>
        <dbReference type="ARBA" id="ARBA00022946"/>
    </source>
</evidence>
<dbReference type="PANTHER" id="PTHR43016">
    <property type="entry name" value="PRESEQUENCE PROTEASE"/>
    <property type="match status" value="1"/>
</dbReference>
<reference evidence="13" key="1">
    <citation type="submission" date="2021-01" db="EMBL/GenBank/DDBJ databases">
        <authorList>
            <person name="Corre E."/>
            <person name="Pelletier E."/>
            <person name="Niang G."/>
            <person name="Scheremetjew M."/>
            <person name="Finn R."/>
            <person name="Kale V."/>
            <person name="Holt S."/>
            <person name="Cochrane G."/>
            <person name="Meng A."/>
            <person name="Brown T."/>
            <person name="Cohen L."/>
        </authorList>
    </citation>
    <scope>NUCLEOTIDE SEQUENCE</scope>
    <source>
        <strain evidence="13">CCMP1723</strain>
    </source>
</reference>
<keyword evidence="11" id="KW-0496">Mitochondrion</keyword>
<dbReference type="Pfam" id="PF05193">
    <property type="entry name" value="Peptidase_M16_C"/>
    <property type="match status" value="1"/>
</dbReference>
<evidence type="ECO:0000313" key="13">
    <source>
        <dbReference type="EMBL" id="CAD8524393.1"/>
    </source>
</evidence>
<dbReference type="InterPro" id="IPR011249">
    <property type="entry name" value="Metalloenz_LuxS/M16"/>
</dbReference>
<dbReference type="GO" id="GO:0004222">
    <property type="term" value="F:metalloendopeptidase activity"/>
    <property type="evidence" value="ECO:0007669"/>
    <property type="project" value="TreeGrafter"/>
</dbReference>
<evidence type="ECO:0000256" key="4">
    <source>
        <dbReference type="ARBA" id="ARBA00020167"/>
    </source>
</evidence>
<organism evidence="13">
    <name type="scientific">Micromonas pusilla</name>
    <name type="common">Picoplanktonic green alga</name>
    <name type="synonym">Chromulina pusilla</name>
    <dbReference type="NCBI Taxonomy" id="38833"/>
    <lineage>
        <taxon>Eukaryota</taxon>
        <taxon>Viridiplantae</taxon>
        <taxon>Chlorophyta</taxon>
        <taxon>Mamiellophyceae</taxon>
        <taxon>Mamiellales</taxon>
        <taxon>Mamiellaceae</taxon>
        <taxon>Micromonas</taxon>
    </lineage>
</organism>
<dbReference type="InterPro" id="IPR055130">
    <property type="entry name" value="PreP_C"/>
</dbReference>
<evidence type="ECO:0000256" key="8">
    <source>
        <dbReference type="ARBA" id="ARBA00022833"/>
    </source>
</evidence>
<dbReference type="EMBL" id="HBEQ01013375">
    <property type="protein sequence ID" value="CAD8524393.1"/>
    <property type="molecule type" value="Transcribed_RNA"/>
</dbReference>
<dbReference type="PANTHER" id="PTHR43016:SF13">
    <property type="entry name" value="PRESEQUENCE PROTEASE, MITOCHONDRIAL"/>
    <property type="match status" value="1"/>
</dbReference>
<dbReference type="SMART" id="SM01264">
    <property type="entry name" value="M16C_associated"/>
    <property type="match status" value="1"/>
</dbReference>
<dbReference type="Gene3D" id="3.30.830.10">
    <property type="entry name" value="Metalloenzyme, LuxS/M16 peptidase-like"/>
    <property type="match status" value="4"/>
</dbReference>
<keyword evidence="6" id="KW-0479">Metal-binding</keyword>
<evidence type="ECO:0000256" key="7">
    <source>
        <dbReference type="ARBA" id="ARBA00022801"/>
    </source>
</evidence>
<feature type="domain" description="Peptidase M16C associated" evidence="12">
    <location>
        <begin position="482"/>
        <end position="732"/>
    </location>
</feature>
<keyword evidence="8" id="KW-0862">Zinc</keyword>
<evidence type="ECO:0000256" key="11">
    <source>
        <dbReference type="ARBA" id="ARBA00023128"/>
    </source>
</evidence>
<dbReference type="GO" id="GO:0005759">
    <property type="term" value="C:mitochondrial matrix"/>
    <property type="evidence" value="ECO:0007669"/>
    <property type="project" value="TreeGrafter"/>
</dbReference>
<name>A0A6U0R332_MICPS</name>
<keyword evidence="5" id="KW-0645">Protease</keyword>
<dbReference type="EMBL" id="HBEQ01013377">
    <property type="protein sequence ID" value="CAD8524396.1"/>
    <property type="molecule type" value="Transcribed_RNA"/>
</dbReference>